<keyword evidence="3" id="KW-0479">Metal-binding</keyword>
<dbReference type="InterPro" id="IPR008162">
    <property type="entry name" value="Pyrophosphatase"/>
</dbReference>
<dbReference type="PROSITE" id="PS00387">
    <property type="entry name" value="PPASE"/>
    <property type="match status" value="1"/>
</dbReference>
<evidence type="ECO:0000313" key="6">
    <source>
        <dbReference type="EMBL" id="SMB78807.1"/>
    </source>
</evidence>
<dbReference type="InterPro" id="IPR036649">
    <property type="entry name" value="Pyrophosphatase_sf"/>
</dbReference>
<evidence type="ECO:0000313" key="7">
    <source>
        <dbReference type="Proteomes" id="UP000192582"/>
    </source>
</evidence>
<dbReference type="Pfam" id="PF00719">
    <property type="entry name" value="Pyrophosphatase"/>
    <property type="match status" value="1"/>
</dbReference>
<evidence type="ECO:0000256" key="4">
    <source>
        <dbReference type="ARBA" id="ARBA00022801"/>
    </source>
</evidence>
<dbReference type="EC" id="3.6.1.1" evidence="2"/>
<evidence type="ECO:0000256" key="3">
    <source>
        <dbReference type="ARBA" id="ARBA00022723"/>
    </source>
</evidence>
<name>A0A1W1UCK6_9DEIO</name>
<dbReference type="GO" id="GO:0004427">
    <property type="term" value="F:inorganic diphosphate phosphatase activity"/>
    <property type="evidence" value="ECO:0007669"/>
    <property type="project" value="UniProtKB-EC"/>
</dbReference>
<dbReference type="Proteomes" id="UP000192582">
    <property type="component" value="Unassembled WGS sequence"/>
</dbReference>
<dbReference type="SUPFAM" id="SSF50324">
    <property type="entry name" value="Inorganic pyrophosphatase"/>
    <property type="match status" value="1"/>
</dbReference>
<evidence type="ECO:0000256" key="1">
    <source>
        <dbReference type="ARBA" id="ARBA00001946"/>
    </source>
</evidence>
<dbReference type="Gene3D" id="3.90.80.10">
    <property type="entry name" value="Inorganic pyrophosphatase"/>
    <property type="match status" value="1"/>
</dbReference>
<dbReference type="OrthoDB" id="5187599at2"/>
<protein>
    <recommendedName>
        <fullName evidence="2">inorganic diphosphatase</fullName>
        <ecNumber evidence="2">3.6.1.1</ecNumber>
    </recommendedName>
</protein>
<dbReference type="RefSeq" id="WP_084045312.1">
    <property type="nucleotide sequence ID" value="NZ_FWWU01000003.1"/>
</dbReference>
<dbReference type="GO" id="GO:0006796">
    <property type="term" value="P:phosphate-containing compound metabolic process"/>
    <property type="evidence" value="ECO:0007669"/>
    <property type="project" value="InterPro"/>
</dbReference>
<proteinExistence type="predicted"/>
<dbReference type="GO" id="GO:0000287">
    <property type="term" value="F:magnesium ion binding"/>
    <property type="evidence" value="ECO:0007669"/>
    <property type="project" value="InterPro"/>
</dbReference>
<evidence type="ECO:0000256" key="5">
    <source>
        <dbReference type="ARBA" id="ARBA00022842"/>
    </source>
</evidence>
<reference evidence="6 7" key="1">
    <citation type="submission" date="2017-04" db="EMBL/GenBank/DDBJ databases">
        <authorList>
            <person name="Afonso C.L."/>
            <person name="Miller P.J."/>
            <person name="Scott M.A."/>
            <person name="Spackman E."/>
            <person name="Goraichik I."/>
            <person name="Dimitrov K.M."/>
            <person name="Suarez D.L."/>
            <person name="Swayne D.E."/>
        </authorList>
    </citation>
    <scope>NUCLEOTIDE SEQUENCE [LARGE SCALE GENOMIC DNA]</scope>
    <source>
        <strain evidence="6 7">KR-140</strain>
    </source>
</reference>
<dbReference type="PANTHER" id="PTHR10286">
    <property type="entry name" value="INORGANIC PYROPHOSPHATASE"/>
    <property type="match status" value="1"/>
</dbReference>
<comment type="cofactor">
    <cofactor evidence="1">
        <name>Mg(2+)</name>
        <dbReference type="ChEBI" id="CHEBI:18420"/>
    </cofactor>
</comment>
<keyword evidence="5" id="KW-0460">Magnesium</keyword>
<keyword evidence="7" id="KW-1185">Reference proteome</keyword>
<keyword evidence="4" id="KW-0378">Hydrolase</keyword>
<dbReference type="STRING" id="695939.SAMN00790413_05644"/>
<gene>
    <name evidence="6" type="ORF">SAMN00790413_05644</name>
</gene>
<accession>A0A1W1UCK6</accession>
<dbReference type="AlphaFoldDB" id="A0A1W1UCK6"/>
<sequence>MPDLTQLPHRLDPSRHTCRAIIETPKGRRSKFDYDPHSGLFELGGLLPEGMTFPLDFGFVPSTLGEDGDPLDVLVLSEESTFTGCLLEVRLIGVIEAEQSEEGQTGRNDRMLAVSSASHLYREVSHMKQLPSMTVEHLSQFFVNYNALKGKAFRVLGVQGPERATELVKAGSGALKKKDEDRAAGS</sequence>
<evidence type="ECO:0000256" key="2">
    <source>
        <dbReference type="ARBA" id="ARBA00012146"/>
    </source>
</evidence>
<organism evidence="6 7">
    <name type="scientific">Deinococcus hopiensis KR-140</name>
    <dbReference type="NCBI Taxonomy" id="695939"/>
    <lineage>
        <taxon>Bacteria</taxon>
        <taxon>Thermotogati</taxon>
        <taxon>Deinococcota</taxon>
        <taxon>Deinococci</taxon>
        <taxon>Deinococcales</taxon>
        <taxon>Deinococcaceae</taxon>
        <taxon>Deinococcus</taxon>
    </lineage>
</organism>
<dbReference type="EMBL" id="FWWU01000003">
    <property type="protein sequence ID" value="SMB78807.1"/>
    <property type="molecule type" value="Genomic_DNA"/>
</dbReference>
<dbReference type="GO" id="GO:0005737">
    <property type="term" value="C:cytoplasm"/>
    <property type="evidence" value="ECO:0007669"/>
    <property type="project" value="InterPro"/>
</dbReference>